<feature type="domain" description="AAA+ ATPase" evidence="4">
    <location>
        <begin position="117"/>
        <end position="249"/>
    </location>
</feature>
<evidence type="ECO:0000256" key="2">
    <source>
        <dbReference type="ARBA" id="ARBA00022741"/>
    </source>
</evidence>
<dbReference type="EMBL" id="PRLA01000002">
    <property type="protein sequence ID" value="RAW51565.1"/>
    <property type="molecule type" value="Genomic_DNA"/>
</dbReference>
<dbReference type="SUPFAM" id="SSF52540">
    <property type="entry name" value="P-loop containing nucleoside triphosphate hydrolases"/>
    <property type="match status" value="1"/>
</dbReference>
<evidence type="ECO:0000256" key="1">
    <source>
        <dbReference type="ARBA" id="ARBA00006914"/>
    </source>
</evidence>
<proteinExistence type="inferred from homology"/>
<name>A0AAX1QLA7_9FIRM</name>
<protein>
    <submittedName>
        <fullName evidence="5">ATP-binding protein</fullName>
    </submittedName>
</protein>
<dbReference type="PANTHER" id="PTHR23073">
    <property type="entry name" value="26S PROTEASOME REGULATORY SUBUNIT"/>
    <property type="match status" value="1"/>
</dbReference>
<gene>
    <name evidence="5" type="ORF">C4N27_03525</name>
</gene>
<dbReference type="InterPro" id="IPR003593">
    <property type="entry name" value="AAA+_ATPase"/>
</dbReference>
<dbReference type="AlphaFoldDB" id="A0AAX1QLA7"/>
<dbReference type="Pfam" id="PF00004">
    <property type="entry name" value="AAA"/>
    <property type="match status" value="1"/>
</dbReference>
<keyword evidence="2" id="KW-0547">Nucleotide-binding</keyword>
<dbReference type="SMART" id="SM00382">
    <property type="entry name" value="AAA"/>
    <property type="match status" value="1"/>
</dbReference>
<comment type="caution">
    <text evidence="5">The sequence shown here is derived from an EMBL/GenBank/DDBJ whole genome shotgun (WGS) entry which is preliminary data.</text>
</comment>
<evidence type="ECO:0000313" key="6">
    <source>
        <dbReference type="Proteomes" id="UP000250997"/>
    </source>
</evidence>
<dbReference type="InterPro" id="IPR027417">
    <property type="entry name" value="P-loop_NTPase"/>
</dbReference>
<organism evidence="5 6">
    <name type="scientific">Faecalibacterium prausnitzii</name>
    <dbReference type="NCBI Taxonomy" id="853"/>
    <lineage>
        <taxon>Bacteria</taxon>
        <taxon>Bacillati</taxon>
        <taxon>Bacillota</taxon>
        <taxon>Clostridia</taxon>
        <taxon>Eubacteriales</taxon>
        <taxon>Oscillospiraceae</taxon>
        <taxon>Faecalibacterium</taxon>
    </lineage>
</organism>
<dbReference type="InterPro" id="IPR003959">
    <property type="entry name" value="ATPase_AAA_core"/>
</dbReference>
<accession>A0AAX1QLA7</accession>
<dbReference type="GO" id="GO:0005524">
    <property type="term" value="F:ATP binding"/>
    <property type="evidence" value="ECO:0007669"/>
    <property type="project" value="UniProtKB-KW"/>
</dbReference>
<dbReference type="GO" id="GO:0016887">
    <property type="term" value="F:ATP hydrolysis activity"/>
    <property type="evidence" value="ECO:0007669"/>
    <property type="project" value="InterPro"/>
</dbReference>
<dbReference type="Proteomes" id="UP000250997">
    <property type="component" value="Unassembled WGS sequence"/>
</dbReference>
<evidence type="ECO:0000313" key="5">
    <source>
        <dbReference type="EMBL" id="RAW51565.1"/>
    </source>
</evidence>
<dbReference type="Gene3D" id="3.40.50.300">
    <property type="entry name" value="P-loop containing nucleotide triphosphate hydrolases"/>
    <property type="match status" value="1"/>
</dbReference>
<comment type="similarity">
    <text evidence="1">Belongs to the AAA ATPase family.</text>
</comment>
<dbReference type="CDD" id="cd19481">
    <property type="entry name" value="RecA-like_protease"/>
    <property type="match status" value="1"/>
</dbReference>
<evidence type="ECO:0000256" key="3">
    <source>
        <dbReference type="ARBA" id="ARBA00022840"/>
    </source>
</evidence>
<dbReference type="InterPro" id="IPR050221">
    <property type="entry name" value="26S_Proteasome_ATPase"/>
</dbReference>
<keyword evidence="3 5" id="KW-0067">ATP-binding</keyword>
<evidence type="ECO:0000259" key="4">
    <source>
        <dbReference type="SMART" id="SM00382"/>
    </source>
</evidence>
<reference evidence="5 6" key="1">
    <citation type="submission" date="2018-02" db="EMBL/GenBank/DDBJ databases">
        <title>Complete genome sequencing of Faecalibacterium prausnitzii strains isolated from the human gut.</title>
        <authorList>
            <person name="Fitzgerald B.C."/>
            <person name="Shkoporov A.N."/>
            <person name="Ross P.R."/>
            <person name="Hill C."/>
        </authorList>
    </citation>
    <scope>NUCLEOTIDE SEQUENCE [LARGE SCALE GENOMIC DNA]</scope>
    <source>
        <strain evidence="5 6">APC942/18-1</strain>
    </source>
</reference>
<dbReference type="RefSeq" id="WP_158395635.1">
    <property type="nucleotide sequence ID" value="NZ_CP026548.1"/>
</dbReference>
<sequence>MTYEYIPKLIRAALNNDRKNVEAIALLMGRKLRREDPGISEEIMRALACVNTGASVMRSIDISPLPVDKETRNQLAKVDEPLKIEAPILQADVYNQLNEFLRERQLIDKFLEQDIIPPNSILLYGKPGVGKTYIAKWLSYMLNMPLVTLDLASAISSYLGRSGQNIKSLFEFTKSQNVILFLDEIDAIAKKRDDASDLGELKRLVNVLLKELEDCPVTCVIIGATNHPELLDRAIWRRFDREINVSMPALDQRKELLLRGLGSYGSEISKNVFDILLKGTQDFSAADICKMCEHIKRKAVLYPEKNFSICALMEYCELMHPQKKEEKIKICKLLKSCGECESLKSISEITGIPTSSVDRYLKENI</sequence>